<organism evidence="1 2">
    <name type="scientific">Desulfonema ishimotonii</name>
    <dbReference type="NCBI Taxonomy" id="45657"/>
    <lineage>
        <taxon>Bacteria</taxon>
        <taxon>Pseudomonadati</taxon>
        <taxon>Thermodesulfobacteriota</taxon>
        <taxon>Desulfobacteria</taxon>
        <taxon>Desulfobacterales</taxon>
        <taxon>Desulfococcaceae</taxon>
        <taxon>Desulfonema</taxon>
    </lineage>
</organism>
<reference evidence="2" key="2">
    <citation type="submission" date="2019-01" db="EMBL/GenBank/DDBJ databases">
        <title>Genome sequence of Desulfonema ishimotonii strain Tokyo 01.</title>
        <authorList>
            <person name="Fukui M."/>
        </authorList>
    </citation>
    <scope>NUCLEOTIDE SEQUENCE [LARGE SCALE GENOMIC DNA]</scope>
    <source>
        <strain evidence="2">Tokyo 01</strain>
    </source>
</reference>
<evidence type="ECO:0000313" key="2">
    <source>
        <dbReference type="Proteomes" id="UP000288096"/>
    </source>
</evidence>
<proteinExistence type="predicted"/>
<name>A0A401FVG9_9BACT</name>
<gene>
    <name evidence="1" type="ORF">DENIS_1937</name>
</gene>
<dbReference type="EMBL" id="BEXT01000001">
    <property type="protein sequence ID" value="GBC60977.1"/>
    <property type="molecule type" value="Genomic_DNA"/>
</dbReference>
<comment type="caution">
    <text evidence="1">The sequence shown here is derived from an EMBL/GenBank/DDBJ whole genome shotgun (WGS) entry which is preliminary data.</text>
</comment>
<sequence>MGKDLSYKERCNEKEPTGLTPCQLLLWLLKRDKDCVEMREEFDRKWGRDHSSQIQERNKAIKKTLKKLENRCRHKGYKMG</sequence>
<evidence type="ECO:0000313" key="1">
    <source>
        <dbReference type="EMBL" id="GBC60977.1"/>
    </source>
</evidence>
<dbReference type="AlphaFoldDB" id="A0A401FVG9"/>
<accession>A0A401FVG9</accession>
<keyword evidence="2" id="KW-1185">Reference proteome</keyword>
<reference evidence="2" key="1">
    <citation type="submission" date="2017-11" db="EMBL/GenBank/DDBJ databases">
        <authorList>
            <person name="Watanabe M."/>
            <person name="Kojima H."/>
        </authorList>
    </citation>
    <scope>NUCLEOTIDE SEQUENCE [LARGE SCALE GENOMIC DNA]</scope>
    <source>
        <strain evidence="2">Tokyo 01</strain>
    </source>
</reference>
<dbReference type="Proteomes" id="UP000288096">
    <property type="component" value="Unassembled WGS sequence"/>
</dbReference>
<protein>
    <submittedName>
        <fullName evidence="1">RHS repeat protein</fullName>
    </submittedName>
</protein>